<organism evidence="2">
    <name type="scientific">Amphimedon queenslandica</name>
    <name type="common">Sponge</name>
    <dbReference type="NCBI Taxonomy" id="400682"/>
    <lineage>
        <taxon>Eukaryota</taxon>
        <taxon>Metazoa</taxon>
        <taxon>Porifera</taxon>
        <taxon>Demospongiae</taxon>
        <taxon>Heteroscleromorpha</taxon>
        <taxon>Haplosclerida</taxon>
        <taxon>Niphatidae</taxon>
        <taxon>Amphimedon</taxon>
    </lineage>
</organism>
<dbReference type="InParanoid" id="A0A1X7SDV5"/>
<protein>
    <submittedName>
        <fullName evidence="2">Uncharacterized protein</fullName>
    </submittedName>
</protein>
<accession>A0A1X7SDV5</accession>
<reference evidence="2" key="1">
    <citation type="submission" date="2017-05" db="UniProtKB">
        <authorList>
            <consortium name="EnsemblMetazoa"/>
        </authorList>
    </citation>
    <scope>IDENTIFICATION</scope>
</reference>
<evidence type="ECO:0000313" key="2">
    <source>
        <dbReference type="EnsemblMetazoa" id="Aqu2.1.00239_001"/>
    </source>
</evidence>
<dbReference type="EnsemblMetazoa" id="Aqu2.1.00239_001">
    <property type="protein sequence ID" value="Aqu2.1.00239_001"/>
    <property type="gene ID" value="Aqu2.1.00239"/>
</dbReference>
<evidence type="ECO:0000256" key="1">
    <source>
        <dbReference type="SAM" id="MobiDB-lite"/>
    </source>
</evidence>
<feature type="region of interest" description="Disordered" evidence="1">
    <location>
        <begin position="1"/>
        <end position="51"/>
    </location>
</feature>
<proteinExistence type="predicted"/>
<sequence>FCDWQRSNDNESIRNKEWPGLSVSKSKIPTGLERHSPQVLSAGERTIRQRD</sequence>
<dbReference type="AlphaFoldDB" id="A0A1X7SDV5"/>
<name>A0A1X7SDV5_AMPQE</name>
<feature type="compositionally biased region" description="Basic and acidic residues" evidence="1">
    <location>
        <begin position="1"/>
        <end position="17"/>
    </location>
</feature>